<reference evidence="2 3" key="1">
    <citation type="submission" date="2013-11" db="EMBL/GenBank/DDBJ databases">
        <title>The Genome Sequence of Phytophthora parasitica P1976.</title>
        <authorList>
            <consortium name="The Broad Institute Genomics Platform"/>
            <person name="Russ C."/>
            <person name="Tyler B."/>
            <person name="Panabieres F."/>
            <person name="Shan W."/>
            <person name="Tripathy S."/>
            <person name="Grunwald N."/>
            <person name="Machado M."/>
            <person name="Johnson C.S."/>
            <person name="Walker B."/>
            <person name="Young S."/>
            <person name="Zeng Q."/>
            <person name="Gargeya S."/>
            <person name="Fitzgerald M."/>
            <person name="Haas B."/>
            <person name="Abouelleil A."/>
            <person name="Allen A.W."/>
            <person name="Alvarado L."/>
            <person name="Arachchi H.M."/>
            <person name="Berlin A.M."/>
            <person name="Chapman S.B."/>
            <person name="Gainer-Dewar J."/>
            <person name="Goldberg J."/>
            <person name="Griggs A."/>
            <person name="Gujja S."/>
            <person name="Hansen M."/>
            <person name="Howarth C."/>
            <person name="Imamovic A."/>
            <person name="Ireland A."/>
            <person name="Larimer J."/>
            <person name="McCowan C."/>
            <person name="Murphy C."/>
            <person name="Pearson M."/>
            <person name="Poon T.W."/>
            <person name="Priest M."/>
            <person name="Roberts A."/>
            <person name="Saif S."/>
            <person name="Shea T."/>
            <person name="Sisk P."/>
            <person name="Sykes S."/>
            <person name="Wortman J."/>
            <person name="Nusbaum C."/>
            <person name="Birren B."/>
        </authorList>
    </citation>
    <scope>NUCLEOTIDE SEQUENCE [LARGE SCALE GENOMIC DNA]</scope>
    <source>
        <strain evidence="2 3">P1976</strain>
    </source>
</reference>
<feature type="signal peptide" evidence="1">
    <location>
        <begin position="1"/>
        <end position="17"/>
    </location>
</feature>
<accession>A0A080ZWF1</accession>
<protein>
    <submittedName>
        <fullName evidence="2">Uncharacterized protein</fullName>
    </submittedName>
</protein>
<dbReference type="EMBL" id="ANJA01002247">
    <property type="protein sequence ID" value="ETO70962.1"/>
    <property type="molecule type" value="Genomic_DNA"/>
</dbReference>
<evidence type="ECO:0000313" key="3">
    <source>
        <dbReference type="Proteomes" id="UP000028582"/>
    </source>
</evidence>
<feature type="chain" id="PRO_5001753523" evidence="1">
    <location>
        <begin position="18"/>
        <end position="49"/>
    </location>
</feature>
<evidence type="ECO:0000313" key="2">
    <source>
        <dbReference type="EMBL" id="ETO70962.1"/>
    </source>
</evidence>
<gene>
    <name evidence="2" type="ORF">F444_12616</name>
</gene>
<evidence type="ECO:0000256" key="1">
    <source>
        <dbReference type="SAM" id="SignalP"/>
    </source>
</evidence>
<dbReference type="AlphaFoldDB" id="A0A080ZWF1"/>
<name>A0A080ZWF1_PHYNI</name>
<keyword evidence="1" id="KW-0732">Signal</keyword>
<sequence>MVVRAMLLLGFIYFRRLLDWRARVIWTSMRPLCLSLGDEHERRYQAKMM</sequence>
<organism evidence="2 3">
    <name type="scientific">Phytophthora nicotianae P1976</name>
    <dbReference type="NCBI Taxonomy" id="1317066"/>
    <lineage>
        <taxon>Eukaryota</taxon>
        <taxon>Sar</taxon>
        <taxon>Stramenopiles</taxon>
        <taxon>Oomycota</taxon>
        <taxon>Peronosporomycetes</taxon>
        <taxon>Peronosporales</taxon>
        <taxon>Peronosporaceae</taxon>
        <taxon>Phytophthora</taxon>
    </lineage>
</organism>
<comment type="caution">
    <text evidence="2">The sequence shown here is derived from an EMBL/GenBank/DDBJ whole genome shotgun (WGS) entry which is preliminary data.</text>
</comment>
<dbReference type="Proteomes" id="UP000028582">
    <property type="component" value="Unassembled WGS sequence"/>
</dbReference>
<proteinExistence type="predicted"/>